<dbReference type="NCBIfam" id="TIGR03212">
    <property type="entry name" value="uraD_N-term-dom"/>
    <property type="match status" value="1"/>
</dbReference>
<gene>
    <name evidence="2" type="primary">puuE</name>
    <name evidence="2" type="ORF">NFC81_02295</name>
</gene>
<sequence>MSQSDYPRDLIGYGATPPHAQWPNKARIALSFVLNYEEGGERSILHGDAESEAFLSEMVAAQPLVGQRNISMESIYEYGSRAGVWRLLRLFDTQKIPLTIFAVGMAAERHPEVIQAMHAAGHEICSHGYRWIDYQNMSIEDERAHMQRAIECLTRIAGERPVGWYTGRNSVNTRQLVMEEGGFLYDSDSYDDDLPYWVQGPSKPHLVIPYTLDTNDMRFTQVQGFNSGEQFYQYLKDAFDTLYEEGATAPKMLSIGMHCRLLGRPARIAALKRFIEYTRQHEHVWYARRADIARHWHSTHPFRDVAS</sequence>
<dbReference type="EMBL" id="CP101717">
    <property type="protein sequence ID" value="WLD58637.1"/>
    <property type="molecule type" value="Genomic_DNA"/>
</dbReference>
<protein>
    <submittedName>
        <fullName evidence="2">Allantoinase PuuE</fullName>
    </submittedName>
</protein>
<dbReference type="PROSITE" id="PS51677">
    <property type="entry name" value="NODB"/>
    <property type="match status" value="1"/>
</dbReference>
<dbReference type="GO" id="GO:0016810">
    <property type="term" value="F:hydrolase activity, acting on carbon-nitrogen (but not peptide) bonds"/>
    <property type="evidence" value="ECO:0007669"/>
    <property type="project" value="InterPro"/>
</dbReference>
<dbReference type="SUPFAM" id="SSF88713">
    <property type="entry name" value="Glycoside hydrolase/deacetylase"/>
    <property type="match status" value="1"/>
</dbReference>
<dbReference type="InterPro" id="IPR011330">
    <property type="entry name" value="Glyco_hydro/deAcase_b/a-brl"/>
</dbReference>
<reference evidence="2" key="1">
    <citation type="submission" date="2022-07" db="EMBL/GenBank/DDBJ databases">
        <title>Complete genome sequence of Salinispirillum sp. LH10-3-1 capable of multiple carbohydrate inversion isolated from a soda lake.</title>
        <authorList>
            <person name="Liu J."/>
            <person name="Zhai Y."/>
            <person name="Zhang H."/>
            <person name="Yang H."/>
            <person name="Qu J."/>
            <person name="Li J."/>
        </authorList>
    </citation>
    <scope>NUCLEOTIDE SEQUENCE</scope>
    <source>
        <strain evidence="2">LH 10-3-1</strain>
    </source>
</reference>
<dbReference type="RefSeq" id="WP_304995923.1">
    <property type="nucleotide sequence ID" value="NZ_CP101717.1"/>
</dbReference>
<feature type="domain" description="NodB homology" evidence="1">
    <location>
        <begin position="70"/>
        <end position="287"/>
    </location>
</feature>
<dbReference type="Pfam" id="PF01522">
    <property type="entry name" value="Polysacc_deac_1"/>
    <property type="match status" value="1"/>
</dbReference>
<dbReference type="PANTHER" id="PTHR43123:SF1">
    <property type="entry name" value="POLYSACCHARIDE DEACETYLASE-RELATED"/>
    <property type="match status" value="1"/>
</dbReference>
<name>A0AB38YH75_9GAMM</name>
<organism evidence="2">
    <name type="scientific">Salinispirillum sp. LH 10-3-1</name>
    <dbReference type="NCBI Taxonomy" id="2952525"/>
    <lineage>
        <taxon>Bacteria</taxon>
        <taxon>Pseudomonadati</taxon>
        <taxon>Pseudomonadota</taxon>
        <taxon>Gammaproteobacteria</taxon>
        <taxon>Oceanospirillales</taxon>
        <taxon>Saccharospirillaceae</taxon>
        <taxon>Salinispirillum</taxon>
    </lineage>
</organism>
<dbReference type="PANTHER" id="PTHR43123">
    <property type="entry name" value="POLYSACCHARIDE DEACETYLASE-RELATED"/>
    <property type="match status" value="1"/>
</dbReference>
<evidence type="ECO:0000259" key="1">
    <source>
        <dbReference type="PROSITE" id="PS51677"/>
    </source>
</evidence>
<dbReference type="InterPro" id="IPR002509">
    <property type="entry name" value="NODB_dom"/>
</dbReference>
<accession>A0AB38YH75</accession>
<dbReference type="InterPro" id="IPR017625">
    <property type="entry name" value="PuuE"/>
</dbReference>
<dbReference type="CDD" id="cd10977">
    <property type="entry name" value="CE4_PuuE_SpCDA1"/>
    <property type="match status" value="1"/>
</dbReference>
<proteinExistence type="predicted"/>
<dbReference type="Gene3D" id="3.20.20.370">
    <property type="entry name" value="Glycoside hydrolase/deacetylase"/>
    <property type="match status" value="1"/>
</dbReference>
<evidence type="ECO:0000313" key="2">
    <source>
        <dbReference type="EMBL" id="WLD58637.1"/>
    </source>
</evidence>
<dbReference type="AlphaFoldDB" id="A0AB38YH75"/>
<dbReference type="GO" id="GO:0005975">
    <property type="term" value="P:carbohydrate metabolic process"/>
    <property type="evidence" value="ECO:0007669"/>
    <property type="project" value="InterPro"/>
</dbReference>